<proteinExistence type="inferred from homology"/>
<keyword evidence="5" id="KW-0238">DNA-binding</keyword>
<reference evidence="9 10" key="1">
    <citation type="submission" date="2014-04" db="EMBL/GenBank/DDBJ databases">
        <title>Evolutionary Origins and Diversification of the Mycorrhizal Mutualists.</title>
        <authorList>
            <consortium name="DOE Joint Genome Institute"/>
            <consortium name="Mycorrhizal Genomics Consortium"/>
            <person name="Kohler A."/>
            <person name="Kuo A."/>
            <person name="Nagy L.G."/>
            <person name="Floudas D."/>
            <person name="Copeland A."/>
            <person name="Barry K.W."/>
            <person name="Cichocki N."/>
            <person name="Veneault-Fourrey C."/>
            <person name="LaButti K."/>
            <person name="Lindquist E.A."/>
            <person name="Lipzen A."/>
            <person name="Lundell T."/>
            <person name="Morin E."/>
            <person name="Murat C."/>
            <person name="Riley R."/>
            <person name="Ohm R."/>
            <person name="Sun H."/>
            <person name="Tunlid A."/>
            <person name="Henrissat B."/>
            <person name="Grigoriev I.V."/>
            <person name="Hibbett D.S."/>
            <person name="Martin F."/>
        </authorList>
    </citation>
    <scope>NUCLEOTIDE SEQUENCE [LARGE SCALE GENOMIC DNA]</scope>
    <source>
        <strain evidence="9 10">Koide BX008</strain>
    </source>
</reference>
<dbReference type="SUPFAM" id="SSF52540">
    <property type="entry name" value="P-loop containing nucleoside triphosphate hydrolases"/>
    <property type="match status" value="1"/>
</dbReference>
<sequence length="945" mass="105866">MLPREDDTCNTLTKLSNGSRKRGRKPKVLSNALSTNTRAPTRKQNVQEDETVDDLPRTGLAREIHDNLNQFPHCLLLTRVGQFYEARRFRWYSPHLTYPLQSYFEQAVEIAQLLNIKLTSRKWGGQRVHMCGFPIMHLDKYLKVLVQQNKRFVALCEEFPRHSDFGVKEFERRVVRVVTPGTLIDEPFLNPYENNYLLAASTIEEPSLQSPVGLAWIDVSTGEFFSECSTCEQFLDELARINPKEVVLDEKLRSISSHPILLALGEESACVSYIQPTLVTHTRSTDASLSTAEVSSINLLNTFLRANLLEYMPAISPPKQEAKSDRMQIDSHTIKALEIREGFVEGGTKGSLFSAIKRTTTTSGARLLARWLCSPSTSLSEINARQSLVSLFFTRPHLRADVIHLLRGSEDIGRVSQKFLLGRGDVSDLLALSRTVNVWSTIKHRIDEERRLERMEKDEGFNDEDWNSIDSLLSRMLDFHELTKRIVSAIGDGGGLSSSVELPEPVSATVTSPEPTEMYANGTSYLNSGKCLIKPSFSQKIATLHLRLKELLEERVRLELHFQETYNAPSLSLRSSPAHGLHVHLTKAKRDRAKLDGSANFVGISESATTKCYFNKQWSQLGGQISETAMTLIDAEKEAFEGLRAEVNLYAPALRRNAHILDELDIALGFANLAAEMNFIRPVLTDDASYQVLDGRHPSVELGLLTSGRVFTSNSLEMTPESRLHVITGPNMAGKSTFLRQAALITIMAQIGSFVPASSASIGIVDKLFSRIGAKDDLFHDRSTFMVEMLETAEILRRATPRSLVIMDEVGRGTTVRDGLAIAFATVHHLSLHNKCRALFATHFHELADMLGYPEHKSRGPHGHISFFCTDVHETDDDHFAYSYRLRPGVNRDSHGLKVAQLAGMPQVAMQVARNALSWLNNNRVYSTILPYSEVIRSIQADPDI</sequence>
<evidence type="ECO:0000313" key="9">
    <source>
        <dbReference type="EMBL" id="KIL70629.1"/>
    </source>
</evidence>
<dbReference type="InterPro" id="IPR007696">
    <property type="entry name" value="DNA_mismatch_repair_MutS_core"/>
</dbReference>
<dbReference type="GO" id="GO:0005524">
    <property type="term" value="F:ATP binding"/>
    <property type="evidence" value="ECO:0007669"/>
    <property type="project" value="UniProtKB-KW"/>
</dbReference>
<dbReference type="Pfam" id="PF00488">
    <property type="entry name" value="MutS_V"/>
    <property type="match status" value="1"/>
</dbReference>
<feature type="region of interest" description="Disordered" evidence="7">
    <location>
        <begin position="1"/>
        <end position="52"/>
    </location>
</feature>
<dbReference type="HOGENOM" id="CLU_002472_4_0_1"/>
<dbReference type="Pfam" id="PF01624">
    <property type="entry name" value="MutS_I"/>
    <property type="match status" value="1"/>
</dbReference>
<accession>A0A0C2TTJ3</accession>
<feature type="compositionally biased region" description="Polar residues" evidence="7">
    <location>
        <begin position="9"/>
        <end position="18"/>
    </location>
</feature>
<dbReference type="PANTHER" id="PTHR11361:SF34">
    <property type="entry name" value="DNA MISMATCH REPAIR PROTEIN MSH1, MITOCHONDRIAL"/>
    <property type="match status" value="1"/>
</dbReference>
<dbReference type="InterPro" id="IPR036187">
    <property type="entry name" value="DNA_mismatch_repair_MutS_sf"/>
</dbReference>
<dbReference type="AlphaFoldDB" id="A0A0C2TTJ3"/>
<evidence type="ECO:0000256" key="2">
    <source>
        <dbReference type="ARBA" id="ARBA00022741"/>
    </source>
</evidence>
<keyword evidence="6" id="KW-0234">DNA repair</keyword>
<evidence type="ECO:0000256" key="7">
    <source>
        <dbReference type="SAM" id="MobiDB-lite"/>
    </source>
</evidence>
<gene>
    <name evidence="9" type="ORF">M378DRAFT_66242</name>
</gene>
<dbReference type="Gene3D" id="3.40.1170.10">
    <property type="entry name" value="DNA repair protein MutS, domain I"/>
    <property type="match status" value="1"/>
</dbReference>
<feature type="domain" description="DNA mismatch repair proteins mutS family" evidence="8">
    <location>
        <begin position="803"/>
        <end position="819"/>
    </location>
</feature>
<dbReference type="GO" id="GO:0005739">
    <property type="term" value="C:mitochondrion"/>
    <property type="evidence" value="ECO:0007669"/>
    <property type="project" value="TreeGrafter"/>
</dbReference>
<dbReference type="InterPro" id="IPR007695">
    <property type="entry name" value="DNA_mismatch_repair_MutS-lik_N"/>
</dbReference>
<dbReference type="GO" id="GO:0043504">
    <property type="term" value="P:mitochondrial DNA repair"/>
    <property type="evidence" value="ECO:0007669"/>
    <property type="project" value="TreeGrafter"/>
</dbReference>
<dbReference type="InterPro" id="IPR016151">
    <property type="entry name" value="DNA_mismatch_repair_MutS_N"/>
</dbReference>
<dbReference type="SUPFAM" id="SSF55271">
    <property type="entry name" value="DNA repair protein MutS, domain I"/>
    <property type="match status" value="1"/>
</dbReference>
<dbReference type="Gene3D" id="3.40.50.300">
    <property type="entry name" value="P-loop containing nucleotide triphosphate hydrolases"/>
    <property type="match status" value="1"/>
</dbReference>
<dbReference type="EMBL" id="KN818223">
    <property type="protein sequence ID" value="KIL70629.1"/>
    <property type="molecule type" value="Genomic_DNA"/>
</dbReference>
<dbReference type="InterPro" id="IPR017261">
    <property type="entry name" value="DNA_mismatch_repair_MutS/MSH"/>
</dbReference>
<dbReference type="GO" id="GO:0030983">
    <property type="term" value="F:mismatched DNA binding"/>
    <property type="evidence" value="ECO:0007669"/>
    <property type="project" value="InterPro"/>
</dbReference>
<dbReference type="FunCoup" id="A0A0C2TTJ3">
    <property type="interactions" value="305"/>
</dbReference>
<comment type="similarity">
    <text evidence="1">Belongs to the DNA mismatch repair MutS family.</text>
</comment>
<dbReference type="InterPro" id="IPR000432">
    <property type="entry name" value="DNA_mismatch_repair_MutS_C"/>
</dbReference>
<dbReference type="SUPFAM" id="SSF53150">
    <property type="entry name" value="DNA repair protein MutS, domain II"/>
    <property type="match status" value="1"/>
</dbReference>
<keyword evidence="10" id="KW-1185">Reference proteome</keyword>
<dbReference type="GO" id="GO:0140664">
    <property type="term" value="F:ATP-dependent DNA damage sensor activity"/>
    <property type="evidence" value="ECO:0007669"/>
    <property type="project" value="InterPro"/>
</dbReference>
<dbReference type="PROSITE" id="PS00486">
    <property type="entry name" value="DNA_MISMATCH_REPAIR_2"/>
    <property type="match status" value="1"/>
</dbReference>
<keyword evidence="2" id="KW-0547">Nucleotide-binding</keyword>
<protein>
    <recommendedName>
        <fullName evidence="8">DNA mismatch repair proteins mutS family domain-containing protein</fullName>
    </recommendedName>
</protein>
<evidence type="ECO:0000256" key="1">
    <source>
        <dbReference type="ARBA" id="ARBA00006271"/>
    </source>
</evidence>
<evidence type="ECO:0000259" key="8">
    <source>
        <dbReference type="PROSITE" id="PS00486"/>
    </source>
</evidence>
<dbReference type="Proteomes" id="UP000054549">
    <property type="component" value="Unassembled WGS sequence"/>
</dbReference>
<evidence type="ECO:0000256" key="3">
    <source>
        <dbReference type="ARBA" id="ARBA00022763"/>
    </source>
</evidence>
<dbReference type="Gene3D" id="3.30.420.110">
    <property type="entry name" value="MutS, connector domain"/>
    <property type="match status" value="1"/>
</dbReference>
<dbReference type="Pfam" id="PF05192">
    <property type="entry name" value="MutS_III"/>
    <property type="match status" value="1"/>
</dbReference>
<dbReference type="GO" id="GO:0005634">
    <property type="term" value="C:nucleus"/>
    <property type="evidence" value="ECO:0007669"/>
    <property type="project" value="TreeGrafter"/>
</dbReference>
<dbReference type="FunFam" id="3.40.50.300:FF:001238">
    <property type="entry name" value="DNA mismatch repair protein"/>
    <property type="match status" value="1"/>
</dbReference>
<dbReference type="InParanoid" id="A0A0C2TTJ3"/>
<evidence type="ECO:0000256" key="4">
    <source>
        <dbReference type="ARBA" id="ARBA00022840"/>
    </source>
</evidence>
<dbReference type="SMART" id="SM00534">
    <property type="entry name" value="MUTSac"/>
    <property type="match status" value="1"/>
</dbReference>
<evidence type="ECO:0000313" key="10">
    <source>
        <dbReference type="Proteomes" id="UP000054549"/>
    </source>
</evidence>
<dbReference type="STRING" id="946122.A0A0C2TTJ3"/>
<dbReference type="GO" id="GO:0006298">
    <property type="term" value="P:mismatch repair"/>
    <property type="evidence" value="ECO:0007669"/>
    <property type="project" value="InterPro"/>
</dbReference>
<dbReference type="Gene3D" id="1.10.1420.10">
    <property type="match status" value="2"/>
</dbReference>
<dbReference type="InterPro" id="IPR027417">
    <property type="entry name" value="P-loop_NTPase"/>
</dbReference>
<feature type="compositionally biased region" description="Polar residues" evidence="7">
    <location>
        <begin position="31"/>
        <end position="44"/>
    </location>
</feature>
<dbReference type="SMART" id="SM00533">
    <property type="entry name" value="MUTSd"/>
    <property type="match status" value="1"/>
</dbReference>
<organism evidence="9 10">
    <name type="scientific">Amanita muscaria (strain Koide BX008)</name>
    <dbReference type="NCBI Taxonomy" id="946122"/>
    <lineage>
        <taxon>Eukaryota</taxon>
        <taxon>Fungi</taxon>
        <taxon>Dikarya</taxon>
        <taxon>Basidiomycota</taxon>
        <taxon>Agaricomycotina</taxon>
        <taxon>Agaricomycetes</taxon>
        <taxon>Agaricomycetidae</taxon>
        <taxon>Agaricales</taxon>
        <taxon>Pluteineae</taxon>
        <taxon>Amanitaceae</taxon>
        <taxon>Amanita</taxon>
    </lineage>
</organism>
<dbReference type="PIRSF" id="PIRSF037677">
    <property type="entry name" value="DNA_mis_repair_Msh6"/>
    <property type="match status" value="1"/>
</dbReference>
<dbReference type="OrthoDB" id="2534523at2759"/>
<keyword evidence="3" id="KW-0227">DNA damage</keyword>
<dbReference type="InterPro" id="IPR036678">
    <property type="entry name" value="MutS_con_dom_sf"/>
</dbReference>
<dbReference type="InterPro" id="IPR045076">
    <property type="entry name" value="MutS"/>
</dbReference>
<evidence type="ECO:0000256" key="6">
    <source>
        <dbReference type="ARBA" id="ARBA00023204"/>
    </source>
</evidence>
<dbReference type="SUPFAM" id="SSF48334">
    <property type="entry name" value="DNA repair protein MutS, domain III"/>
    <property type="match status" value="1"/>
</dbReference>
<dbReference type="PANTHER" id="PTHR11361">
    <property type="entry name" value="DNA MISMATCH REPAIR PROTEIN MUTS FAMILY MEMBER"/>
    <property type="match status" value="1"/>
</dbReference>
<name>A0A0C2TTJ3_AMAMK</name>
<evidence type="ECO:0000256" key="5">
    <source>
        <dbReference type="ARBA" id="ARBA00023125"/>
    </source>
</evidence>
<keyword evidence="4" id="KW-0067">ATP-binding</keyword>
<dbReference type="InterPro" id="IPR007860">
    <property type="entry name" value="DNA_mmatch_repair_MutS_con_dom"/>
</dbReference>
<dbReference type="Pfam" id="PF05188">
    <property type="entry name" value="MutS_II"/>
    <property type="match status" value="1"/>
</dbReference>